<dbReference type="PANTHER" id="PTHR35369">
    <property type="entry name" value="BLR3025 PROTEIN-RELATED"/>
    <property type="match status" value="1"/>
</dbReference>
<comment type="caution">
    <text evidence="4">The sequence shown here is derived from an EMBL/GenBank/DDBJ whole genome shotgun (WGS) entry which is preliminary data.</text>
</comment>
<dbReference type="InterPro" id="IPR050356">
    <property type="entry name" value="SulA_CellDiv_inhibitor"/>
</dbReference>
<keyword evidence="5" id="KW-1185">Reference proteome</keyword>
<sequence>MLYLPYWATDFLKRADPGLRDAPLVLFERIKGGLRLGAVEPQLLRQGLRIGQNLADARAIFPHLVVQEMNRPALADAFEGLADWHSNASPLVSILKDVNAFGDLVLDVTGVSHLFGGEQAMLRTLLSRLRALGYTVSGAIAPTIGAAWAVSHFARSQVVENASLETILDALPVAGLRISESQISGFLQMGLTTIGQVRQRSRKQLQARFGSSLLLRIDQAFGQIEERMTPRLPPIDHHVDRKLADPVSLMDDVLMITHDLAVKLSFMLEAEGQGAQSFHLFLYRVDHKVMTLSLNSGRLTRDPHHISDLFRHRAQRLGGEYDAGFGIDMVRLAASSIEQLDQVQTGAFSDESGLVDIDRLADRLASRLGTAAVLKTELLASHVPERAARLVPAQAAAAAVSVQTPLLQRPLRLLPFPEQVAITAQVPDGLPALMIWRRAPYRLTKGQGPERLGGEWWRQRARLKLVEPPPPKKPEPGEKPEQPSYVPDLPLCEPFAGTRDYFIVEDGEGRRFWVFRQGLYGSGQQTTWYLHGIFP</sequence>
<accession>A0A927FW05</accession>
<dbReference type="EMBL" id="JACYFU010000003">
    <property type="protein sequence ID" value="MBD8066547.1"/>
    <property type="molecule type" value="Genomic_DNA"/>
</dbReference>
<evidence type="ECO:0000256" key="2">
    <source>
        <dbReference type="SAM" id="MobiDB-lite"/>
    </source>
</evidence>
<evidence type="ECO:0000256" key="1">
    <source>
        <dbReference type="ARBA" id="ARBA00022763"/>
    </source>
</evidence>
<evidence type="ECO:0000313" key="5">
    <source>
        <dbReference type="Proteomes" id="UP000654108"/>
    </source>
</evidence>
<evidence type="ECO:0000259" key="3">
    <source>
        <dbReference type="Pfam" id="PF00817"/>
    </source>
</evidence>
<evidence type="ECO:0000313" key="4">
    <source>
        <dbReference type="EMBL" id="MBD8066547.1"/>
    </source>
</evidence>
<feature type="region of interest" description="Disordered" evidence="2">
    <location>
        <begin position="466"/>
        <end position="489"/>
    </location>
</feature>
<proteinExistence type="predicted"/>
<dbReference type="GO" id="GO:0006281">
    <property type="term" value="P:DNA repair"/>
    <property type="evidence" value="ECO:0007669"/>
    <property type="project" value="InterPro"/>
</dbReference>
<name>A0A927FW05_9HYPH</name>
<reference evidence="4" key="1">
    <citation type="submission" date="2020-09" db="EMBL/GenBank/DDBJ databases">
        <title>Genome seq and assembly of Devosia sp.</title>
        <authorList>
            <person name="Chhetri G."/>
        </authorList>
    </citation>
    <scope>NUCLEOTIDE SEQUENCE</scope>
    <source>
        <strain evidence="4">PTR5</strain>
    </source>
</reference>
<dbReference type="SUPFAM" id="SSF56672">
    <property type="entry name" value="DNA/RNA polymerases"/>
    <property type="match status" value="1"/>
</dbReference>
<dbReference type="CDD" id="cd03468">
    <property type="entry name" value="PolY_like"/>
    <property type="match status" value="1"/>
</dbReference>
<dbReference type="PANTHER" id="PTHR35369:SF2">
    <property type="entry name" value="BLR3025 PROTEIN"/>
    <property type="match status" value="1"/>
</dbReference>
<gene>
    <name evidence="4" type="ORF">IC608_13810</name>
</gene>
<dbReference type="Proteomes" id="UP000654108">
    <property type="component" value="Unassembled WGS sequence"/>
</dbReference>
<dbReference type="InterPro" id="IPR001126">
    <property type="entry name" value="UmuC"/>
</dbReference>
<dbReference type="RefSeq" id="WP_191776615.1">
    <property type="nucleotide sequence ID" value="NZ_JACYFU010000003.1"/>
</dbReference>
<dbReference type="InterPro" id="IPR043502">
    <property type="entry name" value="DNA/RNA_pol_sf"/>
</dbReference>
<keyword evidence="1" id="KW-0227">DNA damage</keyword>
<protein>
    <submittedName>
        <fullName evidence="4">DNA polymerase Y family protein</fullName>
    </submittedName>
</protein>
<dbReference type="AlphaFoldDB" id="A0A927FW05"/>
<feature type="domain" description="UmuC" evidence="3">
    <location>
        <begin position="12"/>
        <end position="151"/>
    </location>
</feature>
<dbReference type="Pfam" id="PF00817">
    <property type="entry name" value="IMS"/>
    <property type="match status" value="1"/>
</dbReference>
<organism evidence="4 5">
    <name type="scientific">Devosia oryzisoli</name>
    <dbReference type="NCBI Taxonomy" id="2774138"/>
    <lineage>
        <taxon>Bacteria</taxon>
        <taxon>Pseudomonadati</taxon>
        <taxon>Pseudomonadota</taxon>
        <taxon>Alphaproteobacteria</taxon>
        <taxon>Hyphomicrobiales</taxon>
        <taxon>Devosiaceae</taxon>
        <taxon>Devosia</taxon>
    </lineage>
</organism>
<feature type="compositionally biased region" description="Basic and acidic residues" evidence="2">
    <location>
        <begin position="470"/>
        <end position="481"/>
    </location>
</feature>